<dbReference type="Proteomes" id="UP001144673">
    <property type="component" value="Unassembled WGS sequence"/>
</dbReference>
<keyword evidence="1" id="KW-0472">Membrane</keyword>
<keyword evidence="3" id="KW-1185">Reference proteome</keyword>
<evidence type="ECO:0000313" key="3">
    <source>
        <dbReference type="Proteomes" id="UP001144673"/>
    </source>
</evidence>
<evidence type="ECO:0000313" key="2">
    <source>
        <dbReference type="EMBL" id="KAJ4161536.1"/>
    </source>
</evidence>
<protein>
    <submittedName>
        <fullName evidence="2">Uncharacterized protein</fullName>
    </submittedName>
</protein>
<dbReference type="KEGG" id="amus:LMH87_007570"/>
<dbReference type="GeneID" id="80894729"/>
<dbReference type="EMBL" id="JAJHUN010000002">
    <property type="protein sequence ID" value="KAJ4161536.1"/>
    <property type="molecule type" value="Genomic_DNA"/>
</dbReference>
<evidence type="ECO:0000256" key="1">
    <source>
        <dbReference type="SAM" id="Phobius"/>
    </source>
</evidence>
<accession>A0A9W8QKH4</accession>
<gene>
    <name evidence="2" type="ORF">LMH87_007570</name>
</gene>
<dbReference type="AlphaFoldDB" id="A0A9W8QKH4"/>
<dbReference type="RefSeq" id="XP_056057920.1">
    <property type="nucleotide sequence ID" value="XM_056199474.1"/>
</dbReference>
<comment type="caution">
    <text evidence="2">The sequence shown here is derived from an EMBL/GenBank/DDBJ whole genome shotgun (WGS) entry which is preliminary data.</text>
</comment>
<proteinExistence type="predicted"/>
<feature type="transmembrane region" description="Helical" evidence="1">
    <location>
        <begin position="60"/>
        <end position="81"/>
    </location>
</feature>
<keyword evidence="1" id="KW-1133">Transmembrane helix</keyword>
<reference evidence="2" key="1">
    <citation type="journal article" date="2023" name="Access Microbiol">
        <title>De-novo genome assembly for Akanthomyces muscarius, a biocontrol agent of insect agricultural pests.</title>
        <authorList>
            <person name="Erdos Z."/>
            <person name="Studholme D.J."/>
            <person name="Raymond B."/>
            <person name="Sharma M."/>
        </authorList>
    </citation>
    <scope>NUCLEOTIDE SEQUENCE</scope>
    <source>
        <strain evidence="2">Ve6</strain>
    </source>
</reference>
<feature type="transmembrane region" description="Helical" evidence="1">
    <location>
        <begin position="125"/>
        <end position="144"/>
    </location>
</feature>
<feature type="transmembrane region" description="Helical" evidence="1">
    <location>
        <begin position="93"/>
        <end position="119"/>
    </location>
</feature>
<name>A0A9W8QKH4_AKAMU</name>
<sequence length="198" mass="22240">MEQFDAKANFIEHAVECLLGILFPDPPDAVLNAIWKAMMISCLTVSKLHYAYEIISFRRLHIYCAGIVILPAFWVSGCIAGKRYSAAWAFPGCTSLICLTMAVAALLSIVLAMVSLVPLQYHFTMQYFILFLIIAPMAGFKWYVSWVDEKESAKRRVDIVLGMYNPGNVARQKKRFQAEAHVPKPTSICSELKGNNIE</sequence>
<keyword evidence="1" id="KW-0812">Transmembrane</keyword>
<organism evidence="2 3">
    <name type="scientific">Akanthomyces muscarius</name>
    <name type="common">Entomopathogenic fungus</name>
    <name type="synonym">Lecanicillium muscarium</name>
    <dbReference type="NCBI Taxonomy" id="2231603"/>
    <lineage>
        <taxon>Eukaryota</taxon>
        <taxon>Fungi</taxon>
        <taxon>Dikarya</taxon>
        <taxon>Ascomycota</taxon>
        <taxon>Pezizomycotina</taxon>
        <taxon>Sordariomycetes</taxon>
        <taxon>Hypocreomycetidae</taxon>
        <taxon>Hypocreales</taxon>
        <taxon>Cordycipitaceae</taxon>
        <taxon>Akanthomyces</taxon>
    </lineage>
</organism>